<dbReference type="RefSeq" id="XP_013439389.1">
    <property type="nucleotide sequence ID" value="XM_013583935.1"/>
</dbReference>
<evidence type="ECO:0000313" key="1">
    <source>
        <dbReference type="EMBL" id="CDJ62027.1"/>
    </source>
</evidence>
<dbReference type="GeneID" id="25470346"/>
<keyword evidence="2" id="KW-1185">Reference proteome</keyword>
<accession>U6MCV5</accession>
<dbReference type="Proteomes" id="UP000030754">
    <property type="component" value="Unassembled WGS sequence"/>
</dbReference>
<dbReference type="EMBL" id="HG722325">
    <property type="protein sequence ID" value="CDJ62027.1"/>
    <property type="molecule type" value="Genomic_DNA"/>
</dbReference>
<evidence type="ECO:0000313" key="2">
    <source>
        <dbReference type="Proteomes" id="UP000030754"/>
    </source>
</evidence>
<proteinExistence type="predicted"/>
<dbReference type="VEuPathDB" id="ToxoDB:ENH_00001480"/>
<reference evidence="1" key="2">
    <citation type="submission" date="2013-10" db="EMBL/GenBank/DDBJ databases">
        <authorList>
            <person name="Aslett M."/>
        </authorList>
    </citation>
    <scope>NUCLEOTIDE SEQUENCE [LARGE SCALE GENOMIC DNA]</scope>
    <source>
        <strain evidence="1">Houghton</strain>
    </source>
</reference>
<dbReference type="AlphaFoldDB" id="U6MCV5"/>
<sequence>MQPQAPSISVNRCCPICMVELADEDVVLVMPCDSSPICRANIVHLITGTAGPSQGERGVEMQV</sequence>
<reference evidence="1" key="1">
    <citation type="submission" date="2013-10" db="EMBL/GenBank/DDBJ databases">
        <title>Genomic analysis of the causative agents of coccidiosis in chickens.</title>
        <authorList>
            <person name="Reid A.J."/>
            <person name="Blake D."/>
            <person name="Billington K."/>
            <person name="Browne H."/>
            <person name="Dunn M."/>
            <person name="Hung S."/>
            <person name="Kawahara F."/>
            <person name="Miranda-Saavedra D."/>
            <person name="Mourier T."/>
            <person name="Nagra H."/>
            <person name="Otto T.D."/>
            <person name="Rawlings N."/>
            <person name="Sanchez A."/>
            <person name="Sanders M."/>
            <person name="Subramaniam C."/>
            <person name="Tay Y."/>
            <person name="Dear P."/>
            <person name="Doerig C."/>
            <person name="Gruber A."/>
            <person name="Parkinson J."/>
            <person name="Shirley M."/>
            <person name="Wan K.L."/>
            <person name="Berriman M."/>
            <person name="Tomley F."/>
            <person name="Pain A."/>
        </authorList>
    </citation>
    <scope>NUCLEOTIDE SEQUENCE [LARGE SCALE GENOMIC DNA]</scope>
    <source>
        <strain evidence="1">Houghton</strain>
    </source>
</reference>
<protein>
    <submittedName>
        <fullName evidence="1">Zinc finger (C3HC4 RING finger) protein, putative</fullName>
    </submittedName>
</protein>
<organism evidence="1 2">
    <name type="scientific">Eimeria necatrix</name>
    <dbReference type="NCBI Taxonomy" id="51315"/>
    <lineage>
        <taxon>Eukaryota</taxon>
        <taxon>Sar</taxon>
        <taxon>Alveolata</taxon>
        <taxon>Apicomplexa</taxon>
        <taxon>Conoidasida</taxon>
        <taxon>Coccidia</taxon>
        <taxon>Eucoccidiorida</taxon>
        <taxon>Eimeriorina</taxon>
        <taxon>Eimeriidae</taxon>
        <taxon>Eimeria</taxon>
    </lineage>
</organism>
<dbReference type="OrthoDB" id="21204at2759"/>
<gene>
    <name evidence="1" type="ORF">ENH_00001480</name>
</gene>
<name>U6MCV5_9EIME</name>